<gene>
    <name evidence="1" type="ORF">SAMN04488514_11699</name>
</gene>
<dbReference type="RefSeq" id="WP_089894846.1">
    <property type="nucleotide sequence ID" value="NZ_FNGV01000016.1"/>
</dbReference>
<dbReference type="STRING" id="192904.SAMN04488514_11699"/>
<name>A0A1G9WX99_9FLAO</name>
<keyword evidence="2" id="KW-1185">Reference proteome</keyword>
<dbReference type="OrthoDB" id="5522116at2"/>
<sequence length="82" mass="9062">MKTFTIIFTVLYLGLGFAITQRIDKVTVISLQYVSGMCEGYCTINIKVDQTVKSVTRIPGTANGQPSVLVVKSEICDFDHED</sequence>
<reference evidence="1 2" key="1">
    <citation type="submission" date="2016-10" db="EMBL/GenBank/DDBJ databases">
        <authorList>
            <person name="de Groot N.N."/>
        </authorList>
    </citation>
    <scope>NUCLEOTIDE SEQUENCE [LARGE SCALE GENOMIC DNA]</scope>
    <source>
        <strain evidence="1 2">DSM 19886</strain>
    </source>
</reference>
<proteinExistence type="predicted"/>
<dbReference type="AlphaFoldDB" id="A0A1G9WX99"/>
<evidence type="ECO:0000313" key="1">
    <source>
        <dbReference type="EMBL" id="SDM89122.1"/>
    </source>
</evidence>
<protein>
    <submittedName>
        <fullName evidence="1">Uncharacterized protein</fullName>
    </submittedName>
</protein>
<organism evidence="1 2">
    <name type="scientific">Kriegella aquimaris</name>
    <dbReference type="NCBI Taxonomy" id="192904"/>
    <lineage>
        <taxon>Bacteria</taxon>
        <taxon>Pseudomonadati</taxon>
        <taxon>Bacteroidota</taxon>
        <taxon>Flavobacteriia</taxon>
        <taxon>Flavobacteriales</taxon>
        <taxon>Flavobacteriaceae</taxon>
        <taxon>Kriegella</taxon>
    </lineage>
</organism>
<evidence type="ECO:0000313" key="2">
    <source>
        <dbReference type="Proteomes" id="UP000199440"/>
    </source>
</evidence>
<dbReference type="Proteomes" id="UP000199440">
    <property type="component" value="Unassembled WGS sequence"/>
</dbReference>
<dbReference type="EMBL" id="FNGV01000016">
    <property type="protein sequence ID" value="SDM89122.1"/>
    <property type="molecule type" value="Genomic_DNA"/>
</dbReference>
<accession>A0A1G9WX99</accession>